<dbReference type="Pfam" id="PF00079">
    <property type="entry name" value="Serpin"/>
    <property type="match status" value="1"/>
</dbReference>
<protein>
    <submittedName>
        <fullName evidence="5">SERPIN domain-containing protein</fullName>
    </submittedName>
</protein>
<proteinExistence type="inferred from homology"/>
<sequence length="241" mass="27673">MTVSDVNIDTKILLLNAIYFSDNNNAILLQEINNWVSEKTRSKITELITADDVNKDIVILLLNAIYFGGIWKTQFDDTVTRNEAFHISECETKNVLMMRLRANFPYYEDDSVQVVKLPYVGDEVEMVLILPKLCFDIANILKNLTGEHLLSHLKLPKFLLEAKFSDAFSERANFRELTDDAVSIGGIMYRDFIEKMIDLVIYLQGNGKGSESSTVTVIELKERMVPMYEFVAKLAIHFWSR</sequence>
<evidence type="ECO:0000256" key="2">
    <source>
        <dbReference type="RuleBase" id="RU000411"/>
    </source>
</evidence>
<dbReference type="SUPFAM" id="SSF56574">
    <property type="entry name" value="Serpins"/>
    <property type="match status" value="1"/>
</dbReference>
<keyword evidence="4" id="KW-1185">Reference proteome</keyword>
<dbReference type="InterPro" id="IPR000215">
    <property type="entry name" value="Serpin_fam"/>
</dbReference>
<reference evidence="5" key="2">
    <citation type="submission" date="2016-11" db="UniProtKB">
        <authorList>
            <consortium name="WormBaseParasite"/>
        </authorList>
    </citation>
    <scope>IDENTIFICATION</scope>
</reference>
<dbReference type="PANTHER" id="PTHR11461:SF211">
    <property type="entry name" value="GH10112P-RELATED"/>
    <property type="match status" value="1"/>
</dbReference>
<accession>A0A1I7VHH2</accession>
<evidence type="ECO:0000313" key="4">
    <source>
        <dbReference type="Proteomes" id="UP000095285"/>
    </source>
</evidence>
<dbReference type="GO" id="GO:0004867">
    <property type="term" value="F:serine-type endopeptidase inhibitor activity"/>
    <property type="evidence" value="ECO:0007669"/>
    <property type="project" value="InterPro"/>
</dbReference>
<comment type="similarity">
    <text evidence="1 2">Belongs to the serpin family.</text>
</comment>
<evidence type="ECO:0000256" key="1">
    <source>
        <dbReference type="ARBA" id="ARBA00009500"/>
    </source>
</evidence>
<evidence type="ECO:0000313" key="5">
    <source>
        <dbReference type="WBParaSite" id="EN70_2610"/>
    </source>
</evidence>
<dbReference type="InterPro" id="IPR042185">
    <property type="entry name" value="Serpin_sf_2"/>
</dbReference>
<dbReference type="PANTHER" id="PTHR11461">
    <property type="entry name" value="SERINE PROTEASE INHIBITOR, SERPIN"/>
    <property type="match status" value="1"/>
</dbReference>
<dbReference type="Gene3D" id="3.30.497.10">
    <property type="entry name" value="Antithrombin, subunit I, domain 2"/>
    <property type="match status" value="1"/>
</dbReference>
<dbReference type="STRING" id="7209.A0A1I7VHH2"/>
<dbReference type="InterPro" id="IPR023796">
    <property type="entry name" value="Serpin_dom"/>
</dbReference>
<dbReference type="AlphaFoldDB" id="A0A1I7VHH2"/>
<reference evidence="4" key="1">
    <citation type="submission" date="2012-04" db="EMBL/GenBank/DDBJ databases">
        <title>The Genome Sequence of Loa loa.</title>
        <authorList>
            <consortium name="The Broad Institute Genome Sequencing Platform"/>
            <consortium name="Broad Institute Genome Sequencing Center for Infectious Disease"/>
            <person name="Nutman T.B."/>
            <person name="Fink D.L."/>
            <person name="Russ C."/>
            <person name="Young S."/>
            <person name="Zeng Q."/>
            <person name="Gargeya S."/>
            <person name="Alvarado L."/>
            <person name="Berlin A."/>
            <person name="Chapman S.B."/>
            <person name="Chen Z."/>
            <person name="Freedman E."/>
            <person name="Gellesch M."/>
            <person name="Goldberg J."/>
            <person name="Griggs A."/>
            <person name="Gujja S."/>
            <person name="Heilman E.R."/>
            <person name="Heiman D."/>
            <person name="Howarth C."/>
            <person name="Mehta T."/>
            <person name="Neiman D."/>
            <person name="Pearson M."/>
            <person name="Roberts A."/>
            <person name="Saif S."/>
            <person name="Shea T."/>
            <person name="Shenoy N."/>
            <person name="Sisk P."/>
            <person name="Stolte C."/>
            <person name="Sykes S."/>
            <person name="White J."/>
            <person name="Yandava C."/>
            <person name="Haas B."/>
            <person name="Henn M.R."/>
            <person name="Nusbaum C."/>
            <person name="Birren B."/>
        </authorList>
    </citation>
    <scope>NUCLEOTIDE SEQUENCE [LARGE SCALE GENOMIC DNA]</scope>
</reference>
<feature type="domain" description="Serpin" evidence="3">
    <location>
        <begin position="2"/>
        <end position="237"/>
    </location>
</feature>
<dbReference type="WBParaSite" id="EN70_2610">
    <property type="protein sequence ID" value="EN70_2610"/>
    <property type="gene ID" value="EN70_2610"/>
</dbReference>
<dbReference type="Proteomes" id="UP000095285">
    <property type="component" value="Unassembled WGS sequence"/>
</dbReference>
<dbReference type="CDD" id="cd00172">
    <property type="entry name" value="serpin"/>
    <property type="match status" value="1"/>
</dbReference>
<dbReference type="eggNOG" id="KOG2392">
    <property type="taxonomic scope" value="Eukaryota"/>
</dbReference>
<dbReference type="Gene3D" id="2.30.39.10">
    <property type="entry name" value="Alpha-1-antitrypsin, domain 1"/>
    <property type="match status" value="1"/>
</dbReference>
<organism evidence="4 5">
    <name type="scientific">Loa loa</name>
    <name type="common">Eye worm</name>
    <name type="synonym">Filaria loa</name>
    <dbReference type="NCBI Taxonomy" id="7209"/>
    <lineage>
        <taxon>Eukaryota</taxon>
        <taxon>Metazoa</taxon>
        <taxon>Ecdysozoa</taxon>
        <taxon>Nematoda</taxon>
        <taxon>Chromadorea</taxon>
        <taxon>Rhabditida</taxon>
        <taxon>Spirurina</taxon>
        <taxon>Spiruromorpha</taxon>
        <taxon>Filarioidea</taxon>
        <taxon>Onchocercidae</taxon>
        <taxon>Loa</taxon>
    </lineage>
</organism>
<evidence type="ECO:0000259" key="3">
    <source>
        <dbReference type="SMART" id="SM00093"/>
    </source>
</evidence>
<dbReference type="GO" id="GO:0005615">
    <property type="term" value="C:extracellular space"/>
    <property type="evidence" value="ECO:0007669"/>
    <property type="project" value="InterPro"/>
</dbReference>
<dbReference type="InterPro" id="IPR042178">
    <property type="entry name" value="Serpin_sf_1"/>
</dbReference>
<name>A0A1I7VHH2_LOALO</name>
<dbReference type="InterPro" id="IPR036186">
    <property type="entry name" value="Serpin_sf"/>
</dbReference>
<dbReference type="SMART" id="SM00093">
    <property type="entry name" value="SERPIN"/>
    <property type="match status" value="1"/>
</dbReference>